<evidence type="ECO:0000313" key="13">
    <source>
        <dbReference type="Proteomes" id="UP001165082"/>
    </source>
</evidence>
<evidence type="ECO:0000256" key="7">
    <source>
        <dbReference type="ARBA" id="ARBA00022989"/>
    </source>
</evidence>
<evidence type="ECO:0000256" key="1">
    <source>
        <dbReference type="ARBA" id="ARBA00004448"/>
    </source>
</evidence>
<keyword evidence="9 10" id="KW-0472">Membrane</keyword>
<dbReference type="InterPro" id="IPR023395">
    <property type="entry name" value="MCP_dom_sf"/>
</dbReference>
<evidence type="ECO:0000256" key="6">
    <source>
        <dbReference type="ARBA" id="ARBA00022792"/>
    </source>
</evidence>
<evidence type="ECO:0000256" key="5">
    <source>
        <dbReference type="ARBA" id="ARBA00022737"/>
    </source>
</evidence>
<dbReference type="GO" id="GO:0005315">
    <property type="term" value="F:phosphate transmembrane transporter activity"/>
    <property type="evidence" value="ECO:0007669"/>
    <property type="project" value="InterPro"/>
</dbReference>
<feature type="compositionally biased region" description="Pro residues" evidence="11">
    <location>
        <begin position="340"/>
        <end position="350"/>
    </location>
</feature>
<comment type="similarity">
    <text evidence="2">Belongs to the mitochondrial carrier (TC 2.A.29) family.</text>
</comment>
<keyword evidence="7" id="KW-1133">Transmembrane helix</keyword>
<evidence type="ECO:0000256" key="10">
    <source>
        <dbReference type="PROSITE-ProRule" id="PRU00282"/>
    </source>
</evidence>
<gene>
    <name evidence="12" type="ORF">TrRE_jg8292</name>
</gene>
<comment type="subcellular location">
    <subcellularLocation>
        <location evidence="1">Mitochondrion inner membrane</location>
        <topology evidence="1">Multi-pass membrane protein</topology>
    </subcellularLocation>
</comment>
<protein>
    <submittedName>
        <fullName evidence="12">Uncharacterized protein</fullName>
    </submittedName>
</protein>
<evidence type="ECO:0000313" key="12">
    <source>
        <dbReference type="EMBL" id="GMH77746.1"/>
    </source>
</evidence>
<dbReference type="SUPFAM" id="SSF103506">
    <property type="entry name" value="Mitochondrial carrier"/>
    <property type="match status" value="1"/>
</dbReference>
<dbReference type="GO" id="GO:1990547">
    <property type="term" value="P:mitochondrial phosphate ion transmembrane transport"/>
    <property type="evidence" value="ECO:0007669"/>
    <property type="project" value="InterPro"/>
</dbReference>
<dbReference type="EMBL" id="BRXZ01001750">
    <property type="protein sequence ID" value="GMH77746.1"/>
    <property type="molecule type" value="Genomic_DNA"/>
</dbReference>
<dbReference type="Pfam" id="PF00153">
    <property type="entry name" value="Mito_carr"/>
    <property type="match status" value="1"/>
</dbReference>
<dbReference type="Gene3D" id="1.50.40.10">
    <property type="entry name" value="Mitochondrial carrier domain"/>
    <property type="match status" value="2"/>
</dbReference>
<accession>A0A9W7AWA5</accession>
<evidence type="ECO:0000256" key="8">
    <source>
        <dbReference type="ARBA" id="ARBA00023128"/>
    </source>
</evidence>
<dbReference type="OrthoDB" id="427452at2759"/>
<dbReference type="PANTHER" id="PTHR45671:SF12">
    <property type="entry name" value="MITOCHONDRIAL PHOSPHATE CARRIER PROTEIN"/>
    <property type="match status" value="1"/>
</dbReference>
<dbReference type="PANTHER" id="PTHR45671">
    <property type="entry name" value="SOLUTE CARRIER FAMILY 25 (MITOCHONDRIAL CARRIER PHOSPHATE CARRIER), MEMBER 3, LIKE-RELATED-RELATED"/>
    <property type="match status" value="1"/>
</dbReference>
<sequence length="671" mass="71190">MVTNSLGSAKALGLDPKSKTAPQISSSSTSTNTIDDTLTVYGPRFVTYLTRFLLTFDAPARRWWEGEVGGSFEMNDASAAGFGRLSNSLLVGLSDYFTGPYGSYSSLTSAVAGINAKYQAKSGGGGSINGVKQPVDEITSLLGEADDGFVQDVVVFNNVDEVYIPDDGELVVSDPPALGSEYLRAKGTFVTDKVIKKDGIRLKRLVEVKMVSGGSGYTSSVPVSVYCKSPSLPKTVIGTARIKARNTPQNKDNEVRMRSFKAYDTVFGPVGKSPATRSALKLGSSEYARLALSGAASTIICRTLLNPLELAKTKVQLAAPEILEEVEIRRGATTSSTSLSPPPPLSPPSPSTTTTSSAIVPPTTVEVLGAMVSLDGPASVFQSADITFLASLVFGSFGFGATELFRRILIAMNESDPGPSTNYSVLLTAAAAATVVTSAIAAPFELLRVRSMSLSSKVWVGDVLTSVIEENNNKKKLKHRDSGDLMMCYEHPTSQFVESVKNLIPLWGSFYAIVCRELPFAVTKFGAFELIVAIFDNVIGDAVGVKVGVGNDGLVLSALSGALSGVVSAFVSHPADLILTLQSAPTEDGKKPSWIDIVKDKTSQEGGIANLFVGLNQRATFFFFVIGLQFLLYDYTKSLLGVGSDDLNLVLDVFYAIRVGLVEQLKAAGQL</sequence>
<dbReference type="InterPro" id="IPR018108">
    <property type="entry name" value="MCP_transmembrane"/>
</dbReference>
<dbReference type="Proteomes" id="UP001165082">
    <property type="component" value="Unassembled WGS sequence"/>
</dbReference>
<keyword evidence="3" id="KW-0813">Transport</keyword>
<dbReference type="AlphaFoldDB" id="A0A9W7AWA5"/>
<feature type="region of interest" description="Disordered" evidence="11">
    <location>
        <begin position="332"/>
        <end position="358"/>
    </location>
</feature>
<keyword evidence="13" id="KW-1185">Reference proteome</keyword>
<dbReference type="PROSITE" id="PS50920">
    <property type="entry name" value="SOLCAR"/>
    <property type="match status" value="1"/>
</dbReference>
<organism evidence="12 13">
    <name type="scientific">Triparma retinervis</name>
    <dbReference type="NCBI Taxonomy" id="2557542"/>
    <lineage>
        <taxon>Eukaryota</taxon>
        <taxon>Sar</taxon>
        <taxon>Stramenopiles</taxon>
        <taxon>Ochrophyta</taxon>
        <taxon>Bolidophyceae</taxon>
        <taxon>Parmales</taxon>
        <taxon>Triparmaceae</taxon>
        <taxon>Triparma</taxon>
    </lineage>
</organism>
<comment type="caution">
    <text evidence="12">The sequence shown here is derived from an EMBL/GenBank/DDBJ whole genome shotgun (WGS) entry which is preliminary data.</text>
</comment>
<reference evidence="12" key="1">
    <citation type="submission" date="2022-07" db="EMBL/GenBank/DDBJ databases">
        <title>Genome analysis of Parmales, a sister group of diatoms, reveals the evolutionary specialization of diatoms from phago-mixotrophs to photoautotrophs.</title>
        <authorList>
            <person name="Ban H."/>
            <person name="Sato S."/>
            <person name="Yoshikawa S."/>
            <person name="Kazumasa Y."/>
            <person name="Nakamura Y."/>
            <person name="Ichinomiya M."/>
            <person name="Saitoh K."/>
            <person name="Sato N."/>
            <person name="Blanc-Mathieu R."/>
            <person name="Endo H."/>
            <person name="Kuwata A."/>
            <person name="Ogata H."/>
        </authorList>
    </citation>
    <scope>NUCLEOTIDE SEQUENCE</scope>
</reference>
<evidence type="ECO:0000256" key="9">
    <source>
        <dbReference type="ARBA" id="ARBA00023136"/>
    </source>
</evidence>
<proteinExistence type="inferred from homology"/>
<keyword evidence="5" id="KW-0677">Repeat</keyword>
<evidence type="ECO:0000256" key="4">
    <source>
        <dbReference type="ARBA" id="ARBA00022692"/>
    </source>
</evidence>
<keyword evidence="4 10" id="KW-0812">Transmembrane</keyword>
<feature type="repeat" description="Solcar" evidence="10">
    <location>
        <begin position="552"/>
        <end position="639"/>
    </location>
</feature>
<dbReference type="GO" id="GO:0005743">
    <property type="term" value="C:mitochondrial inner membrane"/>
    <property type="evidence" value="ECO:0007669"/>
    <property type="project" value="UniProtKB-SubCell"/>
</dbReference>
<evidence type="ECO:0000256" key="2">
    <source>
        <dbReference type="ARBA" id="ARBA00006375"/>
    </source>
</evidence>
<name>A0A9W7AWA5_9STRA</name>
<dbReference type="InterPro" id="IPR044677">
    <property type="entry name" value="SLC25A3/Pic2/Mir1-like"/>
</dbReference>
<keyword evidence="8" id="KW-0496">Mitochondrion</keyword>
<keyword evidence="6" id="KW-0999">Mitochondrion inner membrane</keyword>
<evidence type="ECO:0000256" key="3">
    <source>
        <dbReference type="ARBA" id="ARBA00022448"/>
    </source>
</evidence>
<evidence type="ECO:0000256" key="11">
    <source>
        <dbReference type="SAM" id="MobiDB-lite"/>
    </source>
</evidence>